<dbReference type="EMBL" id="SULI01000002">
    <property type="protein sequence ID" value="TKZ22010.1"/>
    <property type="molecule type" value="Genomic_DNA"/>
</dbReference>
<protein>
    <submittedName>
        <fullName evidence="3">CPBP family intramembrane metalloprotease</fullName>
    </submittedName>
</protein>
<keyword evidence="1" id="KW-0812">Transmembrane</keyword>
<accession>A0A4U7N7X3</accession>
<dbReference type="InterPro" id="IPR052710">
    <property type="entry name" value="CAAX_protease"/>
</dbReference>
<dbReference type="AlphaFoldDB" id="A0A4U7N7X3"/>
<dbReference type="RefSeq" id="WP_138014722.1">
    <property type="nucleotide sequence ID" value="NZ_SULI01000002.1"/>
</dbReference>
<dbReference type="InterPro" id="IPR003675">
    <property type="entry name" value="Rce1/LyrA-like_dom"/>
</dbReference>
<keyword evidence="4" id="KW-1185">Reference proteome</keyword>
<keyword evidence="1" id="KW-1133">Transmembrane helix</keyword>
<dbReference type="OrthoDB" id="7171777at2"/>
<keyword evidence="1" id="KW-0472">Membrane</keyword>
<keyword evidence="3" id="KW-0482">Metalloprotease</keyword>
<feature type="transmembrane region" description="Helical" evidence="1">
    <location>
        <begin position="138"/>
        <end position="157"/>
    </location>
</feature>
<gene>
    <name evidence="3" type="ORF">FAP39_02085</name>
</gene>
<dbReference type="GO" id="GO:0004175">
    <property type="term" value="F:endopeptidase activity"/>
    <property type="evidence" value="ECO:0007669"/>
    <property type="project" value="UniProtKB-ARBA"/>
</dbReference>
<dbReference type="Proteomes" id="UP000306575">
    <property type="component" value="Unassembled WGS sequence"/>
</dbReference>
<evidence type="ECO:0000259" key="2">
    <source>
        <dbReference type="Pfam" id="PF02517"/>
    </source>
</evidence>
<dbReference type="GO" id="GO:0008237">
    <property type="term" value="F:metallopeptidase activity"/>
    <property type="evidence" value="ECO:0007669"/>
    <property type="project" value="UniProtKB-KW"/>
</dbReference>
<organism evidence="3 4">
    <name type="scientific">Shimia litoralis</name>
    <dbReference type="NCBI Taxonomy" id="420403"/>
    <lineage>
        <taxon>Bacteria</taxon>
        <taxon>Pseudomonadati</taxon>
        <taxon>Pseudomonadota</taxon>
        <taxon>Alphaproteobacteria</taxon>
        <taxon>Rhodobacterales</taxon>
        <taxon>Roseobacteraceae</taxon>
    </lineage>
</organism>
<feature type="transmembrane region" description="Helical" evidence="1">
    <location>
        <begin position="97"/>
        <end position="126"/>
    </location>
</feature>
<dbReference type="GO" id="GO:0006508">
    <property type="term" value="P:proteolysis"/>
    <property type="evidence" value="ECO:0007669"/>
    <property type="project" value="UniProtKB-KW"/>
</dbReference>
<dbReference type="PANTHER" id="PTHR36435">
    <property type="entry name" value="SLR1288 PROTEIN"/>
    <property type="match status" value="1"/>
</dbReference>
<proteinExistence type="predicted"/>
<name>A0A4U7N7X3_9RHOB</name>
<keyword evidence="3" id="KW-0645">Protease</keyword>
<evidence type="ECO:0000313" key="4">
    <source>
        <dbReference type="Proteomes" id="UP000306575"/>
    </source>
</evidence>
<feature type="transmembrane region" description="Helical" evidence="1">
    <location>
        <begin position="178"/>
        <end position="194"/>
    </location>
</feature>
<feature type="transmembrane region" description="Helical" evidence="1">
    <location>
        <begin position="64"/>
        <end position="85"/>
    </location>
</feature>
<dbReference type="PANTHER" id="PTHR36435:SF1">
    <property type="entry name" value="CAAX AMINO TERMINAL PROTEASE FAMILY PROTEIN"/>
    <property type="match status" value="1"/>
</dbReference>
<dbReference type="GO" id="GO:0080120">
    <property type="term" value="P:CAAX-box protein maturation"/>
    <property type="evidence" value="ECO:0007669"/>
    <property type="project" value="UniProtKB-ARBA"/>
</dbReference>
<keyword evidence="3" id="KW-0378">Hydrolase</keyword>
<sequence length="293" mass="32321">MNTYKSYERLVEPARPTSELWRLASSIVLVVVIFLAANVAYFNFLRGTPDWHNLSRELENGSTARSVLWMLASFGGLFAALAIALRVMHRRPISSLFGGFPACFADFWLTLRLAMVLFGIVLILPSPADFTPERAMDFVPWLMLAPMSLAAILFQITTEELVFRGYLQSQLAARFSSPWVWIVLPSALFAALHYDPSTYGENAILVAAWAGLFGLAAADLTARSGNLGPALALHFANNVSAIMFVSTKDYWDGLALYVVPFGPKDTEFVAAVLPLEGLVILCGWLVARIAIRR</sequence>
<feature type="transmembrane region" description="Helical" evidence="1">
    <location>
        <begin position="200"/>
        <end position="218"/>
    </location>
</feature>
<reference evidence="3 4" key="1">
    <citation type="submission" date="2019-04" db="EMBL/GenBank/DDBJ databases">
        <title>Genome sequence of Pelagicola litoralis CL-ES2.</title>
        <authorList>
            <person name="Cao J."/>
        </authorList>
    </citation>
    <scope>NUCLEOTIDE SEQUENCE [LARGE SCALE GENOMIC DNA]</scope>
    <source>
        <strain evidence="3 4">CL-ES2</strain>
    </source>
</reference>
<evidence type="ECO:0000313" key="3">
    <source>
        <dbReference type="EMBL" id="TKZ22010.1"/>
    </source>
</evidence>
<comment type="caution">
    <text evidence="3">The sequence shown here is derived from an EMBL/GenBank/DDBJ whole genome shotgun (WGS) entry which is preliminary data.</text>
</comment>
<feature type="transmembrane region" description="Helical" evidence="1">
    <location>
        <begin position="268"/>
        <end position="291"/>
    </location>
</feature>
<feature type="domain" description="CAAX prenyl protease 2/Lysostaphin resistance protein A-like" evidence="2">
    <location>
        <begin position="143"/>
        <end position="239"/>
    </location>
</feature>
<feature type="transmembrane region" description="Helical" evidence="1">
    <location>
        <begin position="20"/>
        <end position="44"/>
    </location>
</feature>
<dbReference type="Pfam" id="PF02517">
    <property type="entry name" value="Rce1-like"/>
    <property type="match status" value="1"/>
</dbReference>
<evidence type="ECO:0000256" key="1">
    <source>
        <dbReference type="SAM" id="Phobius"/>
    </source>
</evidence>